<evidence type="ECO:0000256" key="1">
    <source>
        <dbReference type="ARBA" id="ARBA00004651"/>
    </source>
</evidence>
<evidence type="ECO:0000313" key="9">
    <source>
        <dbReference type="Proteomes" id="UP000290527"/>
    </source>
</evidence>
<evidence type="ECO:0000256" key="2">
    <source>
        <dbReference type="ARBA" id="ARBA00009784"/>
    </source>
</evidence>
<dbReference type="PANTHER" id="PTHR33508">
    <property type="entry name" value="UPF0056 MEMBRANE PROTEIN YHCE"/>
    <property type="match status" value="1"/>
</dbReference>
<keyword evidence="9" id="KW-1185">Reference proteome</keyword>
<accession>A0A401HPC0</accession>
<keyword evidence="6 7" id="KW-0472">Membrane</keyword>
<comment type="caution">
    <text evidence="8">The sequence shown here is derived from an EMBL/GenBank/DDBJ whole genome shotgun (WGS) entry which is preliminary data.</text>
</comment>
<dbReference type="Pfam" id="PF01914">
    <property type="entry name" value="MarC"/>
    <property type="match status" value="1"/>
</dbReference>
<protein>
    <recommendedName>
        <fullName evidence="7">UPF0056 membrane protein</fullName>
    </recommendedName>
</protein>
<sequence>MIIQLTSYIKGGIMGYINLFIYSFTSLFIIMNPIGLAPLFYIWTVNNTEKEVIHILKRTTVVVILTLLIFGFFGKYIFNFFGITINSFKVIGGLLILKISWDMLHAKMSKIKQTQKEKEEMSQLEDIAVVPLGIPLLAGPGSITTTIILMEHATGILDKLIIVISIFLATGVSVFILYISEKIVMVLRTSGINAVVRIMGLILGAISIEIIWSGLVGMFSSLIGK</sequence>
<evidence type="ECO:0000256" key="7">
    <source>
        <dbReference type="RuleBase" id="RU362048"/>
    </source>
</evidence>
<dbReference type="GO" id="GO:0005886">
    <property type="term" value="C:plasma membrane"/>
    <property type="evidence" value="ECO:0007669"/>
    <property type="project" value="UniProtKB-SubCell"/>
</dbReference>
<name>A0A401HPC0_9EURY</name>
<evidence type="ECO:0000256" key="3">
    <source>
        <dbReference type="ARBA" id="ARBA00022475"/>
    </source>
</evidence>
<keyword evidence="5 7" id="KW-1133">Transmembrane helix</keyword>
<comment type="caution">
    <text evidence="7">Lacks conserved residue(s) required for the propagation of feature annotation.</text>
</comment>
<dbReference type="PANTHER" id="PTHR33508:SF1">
    <property type="entry name" value="UPF0056 MEMBRANE PROTEIN YHCE"/>
    <property type="match status" value="1"/>
</dbReference>
<comment type="subcellular location">
    <subcellularLocation>
        <location evidence="1 7">Cell membrane</location>
        <topology evidence="1 7">Multi-pass membrane protein</topology>
    </subcellularLocation>
</comment>
<feature type="transmembrane region" description="Helical" evidence="7">
    <location>
        <begin position="200"/>
        <end position="223"/>
    </location>
</feature>
<feature type="transmembrane region" description="Helical" evidence="7">
    <location>
        <begin position="20"/>
        <end position="43"/>
    </location>
</feature>
<reference evidence="8 9" key="1">
    <citation type="journal article" date="2019" name="Int. J. Syst. Evol. Microbiol.">
        <title>Methanofervidicoccus abyssi gen. nov., sp. nov., a hydrogenotrophic methanogen, isolated from a hydrothermal vent chimney in the Mid-Cayman Spreading Center, the Caribbean Sea.</title>
        <authorList>
            <person name="Sakai S."/>
            <person name="Takaki Y."/>
            <person name="Miyazaki M."/>
            <person name="Ogawara M."/>
            <person name="Yanagawa K."/>
            <person name="Miyazaki J."/>
            <person name="Takai K."/>
        </authorList>
    </citation>
    <scope>NUCLEOTIDE SEQUENCE [LARGE SCALE GENOMIC DNA]</scope>
    <source>
        <strain evidence="8 9">HHB</strain>
    </source>
</reference>
<dbReference type="InterPro" id="IPR002771">
    <property type="entry name" value="Multi_antbiot-R_MarC"/>
</dbReference>
<keyword evidence="4 7" id="KW-0812">Transmembrane</keyword>
<dbReference type="NCBIfam" id="TIGR00427">
    <property type="entry name" value="NAAT family transporter"/>
    <property type="match status" value="1"/>
</dbReference>
<gene>
    <name evidence="8" type="ORF">MHHB_P0323</name>
</gene>
<evidence type="ECO:0000256" key="4">
    <source>
        <dbReference type="ARBA" id="ARBA00022692"/>
    </source>
</evidence>
<evidence type="ECO:0000256" key="5">
    <source>
        <dbReference type="ARBA" id="ARBA00022989"/>
    </source>
</evidence>
<keyword evidence="3" id="KW-1003">Cell membrane</keyword>
<evidence type="ECO:0000313" key="8">
    <source>
        <dbReference type="EMBL" id="GBF36098.1"/>
    </source>
</evidence>
<feature type="transmembrane region" description="Helical" evidence="7">
    <location>
        <begin position="127"/>
        <end position="148"/>
    </location>
</feature>
<evidence type="ECO:0000256" key="6">
    <source>
        <dbReference type="ARBA" id="ARBA00023136"/>
    </source>
</evidence>
<dbReference type="EMBL" id="BFAX01000002">
    <property type="protein sequence ID" value="GBF36098.1"/>
    <property type="molecule type" value="Genomic_DNA"/>
</dbReference>
<organism evidence="8 9">
    <name type="scientific">Methanofervidicoccus abyssi</name>
    <dbReference type="NCBI Taxonomy" id="2082189"/>
    <lineage>
        <taxon>Archaea</taxon>
        <taxon>Methanobacteriati</taxon>
        <taxon>Methanobacteriota</taxon>
        <taxon>Methanomada group</taxon>
        <taxon>Methanococci</taxon>
        <taxon>Methanococcales</taxon>
        <taxon>Methanofervidicoccus</taxon>
    </lineage>
</organism>
<comment type="similarity">
    <text evidence="2 7">Belongs to the UPF0056 (MarC) family.</text>
</comment>
<feature type="transmembrane region" description="Helical" evidence="7">
    <location>
        <begin position="160"/>
        <end position="179"/>
    </location>
</feature>
<dbReference type="AlphaFoldDB" id="A0A401HPC0"/>
<dbReference type="Proteomes" id="UP000290527">
    <property type="component" value="Unassembled WGS sequence"/>
</dbReference>
<proteinExistence type="inferred from homology"/>
<feature type="transmembrane region" description="Helical" evidence="7">
    <location>
        <begin position="55"/>
        <end position="74"/>
    </location>
</feature>